<accession>A0AAJ6HSH9</accession>
<dbReference type="KEGG" id="mprn:Q3V37_20670"/>
<dbReference type="InterPro" id="IPR000835">
    <property type="entry name" value="HTH_MarR-typ"/>
</dbReference>
<gene>
    <name evidence="2" type="ORF">Q3V37_20670</name>
</gene>
<organism evidence="2 3">
    <name type="scientific">Micromonospora profundi</name>
    <dbReference type="NCBI Taxonomy" id="1420889"/>
    <lineage>
        <taxon>Bacteria</taxon>
        <taxon>Bacillati</taxon>
        <taxon>Actinomycetota</taxon>
        <taxon>Actinomycetes</taxon>
        <taxon>Micromonosporales</taxon>
        <taxon>Micromonosporaceae</taxon>
        <taxon>Micromonospora</taxon>
    </lineage>
</organism>
<dbReference type="Proteomes" id="UP001235874">
    <property type="component" value="Chromosome"/>
</dbReference>
<evidence type="ECO:0000259" key="1">
    <source>
        <dbReference type="PROSITE" id="PS50995"/>
    </source>
</evidence>
<dbReference type="PROSITE" id="PS50995">
    <property type="entry name" value="HTH_MARR_2"/>
    <property type="match status" value="1"/>
</dbReference>
<dbReference type="PANTHER" id="PTHR33164">
    <property type="entry name" value="TRANSCRIPTIONAL REGULATOR, MARR FAMILY"/>
    <property type="match status" value="1"/>
</dbReference>
<keyword evidence="3" id="KW-1185">Reference proteome</keyword>
<dbReference type="InterPro" id="IPR039422">
    <property type="entry name" value="MarR/SlyA-like"/>
</dbReference>
<dbReference type="GO" id="GO:0003700">
    <property type="term" value="F:DNA-binding transcription factor activity"/>
    <property type="evidence" value="ECO:0007669"/>
    <property type="project" value="InterPro"/>
</dbReference>
<name>A0AAJ6HSH9_9ACTN</name>
<dbReference type="Pfam" id="PF01047">
    <property type="entry name" value="MarR"/>
    <property type="match status" value="1"/>
</dbReference>
<dbReference type="GO" id="GO:0006950">
    <property type="term" value="P:response to stress"/>
    <property type="evidence" value="ECO:0007669"/>
    <property type="project" value="TreeGrafter"/>
</dbReference>
<proteinExistence type="predicted"/>
<reference evidence="2 3" key="1">
    <citation type="submission" date="2023-07" db="EMBL/GenBank/DDBJ databases">
        <title>Micromonospora profundi TRM 95458 converts glycerol to a new osmotic compound.</title>
        <authorList>
            <person name="Lu D."/>
        </authorList>
    </citation>
    <scope>NUCLEOTIDE SEQUENCE [LARGE SCALE GENOMIC DNA]</scope>
    <source>
        <strain evidence="2 3">TRM95458</strain>
    </source>
</reference>
<dbReference type="SUPFAM" id="SSF46785">
    <property type="entry name" value="Winged helix' DNA-binding domain"/>
    <property type="match status" value="1"/>
</dbReference>
<dbReference type="AlphaFoldDB" id="A0AAJ6HSH9"/>
<dbReference type="PANTHER" id="PTHR33164:SF101">
    <property type="entry name" value="TRANSCRIPTIONAL REPRESSOR MPRA"/>
    <property type="match status" value="1"/>
</dbReference>
<evidence type="ECO:0000313" key="3">
    <source>
        <dbReference type="Proteomes" id="UP001235874"/>
    </source>
</evidence>
<dbReference type="SMART" id="SM00347">
    <property type="entry name" value="HTH_MARR"/>
    <property type="match status" value="1"/>
</dbReference>
<protein>
    <submittedName>
        <fullName evidence="2">MarR family transcriptional regulator</fullName>
    </submittedName>
</protein>
<feature type="domain" description="HTH marR-type" evidence="1">
    <location>
        <begin position="8"/>
        <end position="138"/>
    </location>
</feature>
<dbReference type="EMBL" id="CP130472">
    <property type="protein sequence ID" value="WLS43810.1"/>
    <property type="molecule type" value="Genomic_DNA"/>
</dbReference>
<dbReference type="PRINTS" id="PR00598">
    <property type="entry name" value="HTHMARR"/>
</dbReference>
<sequence>MDVATLSAQRLVLTLHRATTLVDRVADAHLRNMHDVTLSMFAALVTIHAIGPARQSKIAQALDVSRAAVTQRLVELVARGLVEVAPDATDQRANRVAVTRKGRELLDAAWKGLAEIDDGIEDGIDLEALQSALDTLVANAARYLAGQEVTA</sequence>
<dbReference type="InterPro" id="IPR036388">
    <property type="entry name" value="WH-like_DNA-bd_sf"/>
</dbReference>
<dbReference type="RefSeq" id="WP_167943767.1">
    <property type="nucleotide sequence ID" value="NZ_CP130472.1"/>
</dbReference>
<dbReference type="Gene3D" id="1.10.10.10">
    <property type="entry name" value="Winged helix-like DNA-binding domain superfamily/Winged helix DNA-binding domain"/>
    <property type="match status" value="1"/>
</dbReference>
<evidence type="ECO:0000313" key="2">
    <source>
        <dbReference type="EMBL" id="WLS43810.1"/>
    </source>
</evidence>
<dbReference type="InterPro" id="IPR036390">
    <property type="entry name" value="WH_DNA-bd_sf"/>
</dbReference>